<dbReference type="Proteomes" id="UP001283361">
    <property type="component" value="Unassembled WGS sequence"/>
</dbReference>
<evidence type="ECO:0000313" key="3">
    <source>
        <dbReference type="Proteomes" id="UP001283361"/>
    </source>
</evidence>
<keyword evidence="3" id="KW-1185">Reference proteome</keyword>
<dbReference type="EMBL" id="JAWDGP010007642">
    <property type="protein sequence ID" value="KAK3710184.1"/>
    <property type="molecule type" value="Genomic_DNA"/>
</dbReference>
<reference evidence="2" key="1">
    <citation type="journal article" date="2023" name="G3 (Bethesda)">
        <title>A reference genome for the long-term kleptoplast-retaining sea slug Elysia crispata morphotype clarki.</title>
        <authorList>
            <person name="Eastman K.E."/>
            <person name="Pendleton A.L."/>
            <person name="Shaikh M.A."/>
            <person name="Suttiyut T."/>
            <person name="Ogas R."/>
            <person name="Tomko P."/>
            <person name="Gavelis G."/>
            <person name="Widhalm J.R."/>
            <person name="Wisecaver J.H."/>
        </authorList>
    </citation>
    <scope>NUCLEOTIDE SEQUENCE</scope>
    <source>
        <strain evidence="2">ECLA1</strain>
    </source>
</reference>
<keyword evidence="1" id="KW-1133">Transmembrane helix</keyword>
<protein>
    <submittedName>
        <fullName evidence="2">Uncharacterized protein</fullName>
    </submittedName>
</protein>
<name>A0AAE1CLM1_9GAST</name>
<proteinExistence type="predicted"/>
<gene>
    <name evidence="2" type="ORF">RRG08_014500</name>
</gene>
<evidence type="ECO:0000256" key="1">
    <source>
        <dbReference type="SAM" id="Phobius"/>
    </source>
</evidence>
<keyword evidence="1" id="KW-0812">Transmembrane</keyword>
<dbReference type="AlphaFoldDB" id="A0AAE1CLM1"/>
<organism evidence="2 3">
    <name type="scientific">Elysia crispata</name>
    <name type="common">lettuce slug</name>
    <dbReference type="NCBI Taxonomy" id="231223"/>
    <lineage>
        <taxon>Eukaryota</taxon>
        <taxon>Metazoa</taxon>
        <taxon>Spiralia</taxon>
        <taxon>Lophotrochozoa</taxon>
        <taxon>Mollusca</taxon>
        <taxon>Gastropoda</taxon>
        <taxon>Heterobranchia</taxon>
        <taxon>Euthyneura</taxon>
        <taxon>Panpulmonata</taxon>
        <taxon>Sacoglossa</taxon>
        <taxon>Placobranchoidea</taxon>
        <taxon>Plakobranchidae</taxon>
        <taxon>Elysia</taxon>
    </lineage>
</organism>
<accession>A0AAE1CLM1</accession>
<comment type="caution">
    <text evidence="2">The sequence shown here is derived from an EMBL/GenBank/DDBJ whole genome shotgun (WGS) entry which is preliminary data.</text>
</comment>
<feature type="transmembrane region" description="Helical" evidence="1">
    <location>
        <begin position="94"/>
        <end position="117"/>
    </location>
</feature>
<evidence type="ECO:0000313" key="2">
    <source>
        <dbReference type="EMBL" id="KAK3710184.1"/>
    </source>
</evidence>
<keyword evidence="1" id="KW-0472">Membrane</keyword>
<feature type="non-terminal residue" evidence="2">
    <location>
        <position position="1"/>
    </location>
</feature>
<sequence>TVYQERTASIAERLVALTVPDQTAYHGTLGTCDKGCDPGYRPPRCTSEPVQLALRRRKQRPVSVNNGSCLAGCDDGYEGVRCNDKTSDGLALPWWVLIVPSIAFVIGMLICGIWKWYRRNQ</sequence>